<reference evidence="3 4" key="1">
    <citation type="journal article" date="2019" name="Sci. Rep.">
        <title>A multi-omics analysis of the grapevine pathogen Lasiodiplodia theobromae reveals that temperature affects the expression of virulence- and pathogenicity-related genes.</title>
        <authorList>
            <person name="Felix C."/>
            <person name="Meneses R."/>
            <person name="Goncalves M.F.M."/>
            <person name="Tilleman L."/>
            <person name="Duarte A.S."/>
            <person name="Jorrin-Novo J.V."/>
            <person name="Van de Peer Y."/>
            <person name="Deforce D."/>
            <person name="Van Nieuwerburgh F."/>
            <person name="Esteves A.C."/>
            <person name="Alves A."/>
        </authorList>
    </citation>
    <scope>NUCLEOTIDE SEQUENCE [LARGE SCALE GENOMIC DNA]</scope>
    <source>
        <strain evidence="3 4">LA-SOL3</strain>
    </source>
</reference>
<dbReference type="InterPro" id="IPR045518">
    <property type="entry name" value="2EXR"/>
</dbReference>
<dbReference type="Proteomes" id="UP000325902">
    <property type="component" value="Unassembled WGS sequence"/>
</dbReference>
<dbReference type="EMBL" id="VCHE01000001">
    <property type="protein sequence ID" value="KAB2581355.1"/>
    <property type="molecule type" value="Genomic_DNA"/>
</dbReference>
<feature type="region of interest" description="Disordered" evidence="1">
    <location>
        <begin position="30"/>
        <end position="125"/>
    </location>
</feature>
<accession>A0A5N5DTP9</accession>
<evidence type="ECO:0000259" key="2">
    <source>
        <dbReference type="Pfam" id="PF20150"/>
    </source>
</evidence>
<organism evidence="3 4">
    <name type="scientific">Lasiodiplodia theobromae</name>
    <dbReference type="NCBI Taxonomy" id="45133"/>
    <lineage>
        <taxon>Eukaryota</taxon>
        <taxon>Fungi</taxon>
        <taxon>Dikarya</taxon>
        <taxon>Ascomycota</taxon>
        <taxon>Pezizomycotina</taxon>
        <taxon>Dothideomycetes</taxon>
        <taxon>Dothideomycetes incertae sedis</taxon>
        <taxon>Botryosphaeriales</taxon>
        <taxon>Botryosphaeriaceae</taxon>
        <taxon>Lasiodiplodia</taxon>
    </lineage>
</organism>
<keyword evidence="4" id="KW-1185">Reference proteome</keyword>
<protein>
    <recommendedName>
        <fullName evidence="2">2EXR domain-containing protein</fullName>
    </recommendedName>
</protein>
<evidence type="ECO:0000256" key="1">
    <source>
        <dbReference type="SAM" id="MobiDB-lite"/>
    </source>
</evidence>
<dbReference type="OrthoDB" id="5397846at2759"/>
<evidence type="ECO:0000313" key="4">
    <source>
        <dbReference type="Proteomes" id="UP000325902"/>
    </source>
</evidence>
<sequence length="389" mass="43818">MSFTTTATSLFSPAPLRGLAGMLHGWIPQDNSAMAPRHPQAPSSISQTPISRKRKRDAPSAQQRTPSQPTKASSVESRQYGMRKRAAKSYTEIDSDDELINESDSGSDSEYDIAPRKKPKKAKKTKPLPKHLIFPFLRLPRELRDIIYTYALTDPIGGVYVEERTHRYRRGPARIPAGPQNYLANYSHWTANSADQAMPPWPQVEGYGLPDPDAQPHTANLTPALLAVCRQIRDEATPVLYAQPLLFEDAAALHAFLAPLSPATRGELREITILGCRGSWRRSMRAAFDVAALTLLAEGAVENLKVLRFHDEMWRENDCAKMPARRFYRRAFRWLEAAARARGVDEAVGVVQFLGGCNEVSTRDDHNEWIDAFWVELRKLVVKGLRHRR</sequence>
<feature type="compositionally biased region" description="Basic residues" evidence="1">
    <location>
        <begin position="116"/>
        <end position="125"/>
    </location>
</feature>
<comment type="caution">
    <text evidence="3">The sequence shown here is derived from an EMBL/GenBank/DDBJ whole genome shotgun (WGS) entry which is preliminary data.</text>
</comment>
<proteinExistence type="predicted"/>
<dbReference type="Pfam" id="PF20150">
    <property type="entry name" value="2EXR"/>
    <property type="match status" value="1"/>
</dbReference>
<feature type="domain" description="2EXR" evidence="2">
    <location>
        <begin position="135"/>
        <end position="242"/>
    </location>
</feature>
<feature type="compositionally biased region" description="Acidic residues" evidence="1">
    <location>
        <begin position="93"/>
        <end position="111"/>
    </location>
</feature>
<evidence type="ECO:0000313" key="3">
    <source>
        <dbReference type="EMBL" id="KAB2581355.1"/>
    </source>
</evidence>
<gene>
    <name evidence="3" type="ORF">DBV05_g152</name>
</gene>
<dbReference type="AlphaFoldDB" id="A0A5N5DTP9"/>
<dbReference type="PANTHER" id="PTHR38790">
    <property type="entry name" value="2EXR DOMAIN-CONTAINING PROTEIN-RELATED"/>
    <property type="match status" value="1"/>
</dbReference>
<name>A0A5N5DTP9_9PEZI</name>
<feature type="compositionally biased region" description="Polar residues" evidence="1">
    <location>
        <begin position="60"/>
        <end position="77"/>
    </location>
</feature>
<feature type="compositionally biased region" description="Polar residues" evidence="1">
    <location>
        <begin position="41"/>
        <end position="50"/>
    </location>
</feature>